<protein>
    <recommendedName>
        <fullName evidence="5">DUF4148 domain-containing protein</fullName>
    </recommendedName>
</protein>
<name>A0A4Z0NZX0_9BACT</name>
<gene>
    <name evidence="3" type="ORF">EU556_22885</name>
</gene>
<evidence type="ECO:0008006" key="5">
    <source>
        <dbReference type="Google" id="ProtNLM"/>
    </source>
</evidence>
<evidence type="ECO:0000256" key="1">
    <source>
        <dbReference type="SAM" id="MobiDB-lite"/>
    </source>
</evidence>
<accession>A0A4Z0NZX0</accession>
<reference evidence="3 4" key="1">
    <citation type="submission" date="2019-04" db="EMBL/GenBank/DDBJ databases">
        <authorList>
            <person name="Feng G."/>
            <person name="Zhang J."/>
            <person name="Zhu H."/>
        </authorList>
    </citation>
    <scope>NUCLEOTIDE SEQUENCE [LARGE SCALE GENOMIC DNA]</scope>
    <source>
        <strain evidence="3 4">92R-1</strain>
    </source>
</reference>
<dbReference type="RefSeq" id="WP_135436561.1">
    <property type="nucleotide sequence ID" value="NZ_SRLA01000006.1"/>
</dbReference>
<dbReference type="EMBL" id="SRLA01000006">
    <property type="protein sequence ID" value="TGE04119.1"/>
    <property type="molecule type" value="Genomic_DNA"/>
</dbReference>
<comment type="caution">
    <text evidence="3">The sequence shown here is derived from an EMBL/GenBank/DDBJ whole genome shotgun (WGS) entry which is preliminary data.</text>
</comment>
<feature type="signal peptide" evidence="2">
    <location>
        <begin position="1"/>
        <end position="18"/>
    </location>
</feature>
<keyword evidence="2" id="KW-0732">Signal</keyword>
<dbReference type="Proteomes" id="UP000298337">
    <property type="component" value="Unassembled WGS sequence"/>
</dbReference>
<evidence type="ECO:0000313" key="3">
    <source>
        <dbReference type="EMBL" id="TGE04119.1"/>
    </source>
</evidence>
<evidence type="ECO:0000313" key="4">
    <source>
        <dbReference type="Proteomes" id="UP000298337"/>
    </source>
</evidence>
<feature type="region of interest" description="Disordered" evidence="1">
    <location>
        <begin position="60"/>
        <end position="108"/>
    </location>
</feature>
<dbReference type="AlphaFoldDB" id="A0A4Z0NZX0"/>
<feature type="chain" id="PRO_5021271049" description="DUF4148 domain-containing protein" evidence="2">
    <location>
        <begin position="19"/>
        <end position="108"/>
    </location>
</feature>
<evidence type="ECO:0000256" key="2">
    <source>
        <dbReference type="SAM" id="SignalP"/>
    </source>
</evidence>
<organism evidence="3 4">
    <name type="scientific">Hymenobacter fodinae</name>
    <dbReference type="NCBI Taxonomy" id="2510796"/>
    <lineage>
        <taxon>Bacteria</taxon>
        <taxon>Pseudomonadati</taxon>
        <taxon>Bacteroidota</taxon>
        <taxon>Cytophagia</taxon>
        <taxon>Cytophagales</taxon>
        <taxon>Hymenobacteraceae</taxon>
        <taxon>Hymenobacter</taxon>
    </lineage>
</organism>
<feature type="compositionally biased region" description="Polar residues" evidence="1">
    <location>
        <begin position="64"/>
        <end position="89"/>
    </location>
</feature>
<keyword evidence="4" id="KW-1185">Reference proteome</keyword>
<proteinExistence type="predicted"/>
<sequence>MKRLLLLTMWGLPGFVLAQTTAPHGVGLGQYKLKANMSAGKKQIHEAAIRQEARQQLAPGTYESRPNSLQVAVPGSSSSSMPRATTPNQEAPGGVAPLPKQELRKKRP</sequence>